<keyword evidence="2" id="KW-1185">Reference proteome</keyword>
<accession>A0A448U963</accession>
<reference evidence="1 2" key="1">
    <citation type="submission" date="2018-12" db="EMBL/GenBank/DDBJ databases">
        <authorList>
            <consortium name="Pathogen Informatics"/>
        </authorList>
    </citation>
    <scope>NUCLEOTIDE SEQUENCE [LARGE SCALE GENOMIC DNA]</scope>
    <source>
        <strain evidence="1 2">NCTC12227</strain>
    </source>
</reference>
<dbReference type="EMBL" id="LR134516">
    <property type="protein sequence ID" value="VEJ20429.1"/>
    <property type="molecule type" value="Genomic_DNA"/>
</dbReference>
<organism evidence="1 2">
    <name type="scientific">Neisseria animaloris</name>
    <dbReference type="NCBI Taxonomy" id="326522"/>
    <lineage>
        <taxon>Bacteria</taxon>
        <taxon>Pseudomonadati</taxon>
        <taxon>Pseudomonadota</taxon>
        <taxon>Betaproteobacteria</taxon>
        <taxon>Neisseriales</taxon>
        <taxon>Neisseriaceae</taxon>
        <taxon>Neisseria</taxon>
    </lineage>
</organism>
<dbReference type="KEGG" id="nani:NCTC12227_00135"/>
<evidence type="ECO:0000313" key="1">
    <source>
        <dbReference type="EMBL" id="VEJ20429.1"/>
    </source>
</evidence>
<dbReference type="AlphaFoldDB" id="A0A448U963"/>
<evidence type="ECO:0000313" key="2">
    <source>
        <dbReference type="Proteomes" id="UP000268229"/>
    </source>
</evidence>
<proteinExistence type="predicted"/>
<sequence>MIFTGRPNSNRIGFISTEPFSSRRFIWIQSIQSSSYPVYCLFIRQNKKTV</sequence>
<name>A0A448U963_9NEIS</name>
<protein>
    <submittedName>
        <fullName evidence="1">Uncharacterized protein</fullName>
    </submittedName>
</protein>
<dbReference type="Proteomes" id="UP000268229">
    <property type="component" value="Chromosome"/>
</dbReference>
<gene>
    <name evidence="1" type="ORF">NCTC12227_00135</name>
</gene>